<name>A0A814F3K8_9BILA</name>
<organism evidence="1 3">
    <name type="scientific">Rotaria sordida</name>
    <dbReference type="NCBI Taxonomy" id="392033"/>
    <lineage>
        <taxon>Eukaryota</taxon>
        <taxon>Metazoa</taxon>
        <taxon>Spiralia</taxon>
        <taxon>Gnathifera</taxon>
        <taxon>Rotifera</taxon>
        <taxon>Eurotatoria</taxon>
        <taxon>Bdelloidea</taxon>
        <taxon>Philodinida</taxon>
        <taxon>Philodinidae</taxon>
        <taxon>Rotaria</taxon>
    </lineage>
</organism>
<evidence type="ECO:0000313" key="1">
    <source>
        <dbReference type="EMBL" id="CAF0977501.1"/>
    </source>
</evidence>
<proteinExistence type="predicted"/>
<sequence length="146" mass="16653">MSNTTTLSSTSSLVLNEEMDHIITLCSHISQVASRIRLTHLSNISFSSKYIKSYHHELLSMAENVEGSAVLLESLLAVEKRKPISIQTKKSRYHYTREELLKLRQYVTPSLSTQIKNILNDAIERECNQSNKLGTYSSRNIRTILL</sequence>
<dbReference type="EMBL" id="CAJOAX010000536">
    <property type="protein sequence ID" value="CAF3609907.1"/>
    <property type="molecule type" value="Genomic_DNA"/>
</dbReference>
<protein>
    <submittedName>
        <fullName evidence="1">Uncharacterized protein</fullName>
    </submittedName>
</protein>
<dbReference type="Proteomes" id="UP000663823">
    <property type="component" value="Unassembled WGS sequence"/>
</dbReference>
<comment type="caution">
    <text evidence="1">The sequence shown here is derived from an EMBL/GenBank/DDBJ whole genome shotgun (WGS) entry which is preliminary data.</text>
</comment>
<dbReference type="AlphaFoldDB" id="A0A814F3K8"/>
<accession>A0A814F3K8</accession>
<gene>
    <name evidence="2" type="ORF">OTI717_LOCUS7247</name>
    <name evidence="1" type="ORF">RFH988_LOCUS12965</name>
</gene>
<dbReference type="EMBL" id="CAJNOO010000557">
    <property type="protein sequence ID" value="CAF0977501.1"/>
    <property type="molecule type" value="Genomic_DNA"/>
</dbReference>
<evidence type="ECO:0000313" key="2">
    <source>
        <dbReference type="EMBL" id="CAF3609907.1"/>
    </source>
</evidence>
<dbReference type="OrthoDB" id="10031335at2759"/>
<reference evidence="1" key="1">
    <citation type="submission" date="2021-02" db="EMBL/GenBank/DDBJ databases">
        <authorList>
            <person name="Nowell W R."/>
        </authorList>
    </citation>
    <scope>NUCLEOTIDE SEQUENCE</scope>
</reference>
<evidence type="ECO:0000313" key="3">
    <source>
        <dbReference type="Proteomes" id="UP000663882"/>
    </source>
</evidence>
<dbReference type="Proteomes" id="UP000663882">
    <property type="component" value="Unassembled WGS sequence"/>
</dbReference>